<dbReference type="PANTHER" id="PTHR43632">
    <property type="entry name" value="PERMEASE COMPONENT OF TUNGSTATE ABC TRANSPORTER"/>
    <property type="match status" value="1"/>
</dbReference>
<feature type="transmembrane region" description="Helical" evidence="5">
    <location>
        <begin position="187"/>
        <end position="206"/>
    </location>
</feature>
<keyword evidence="2 5" id="KW-0812">Transmembrane</keyword>
<dbReference type="SUPFAM" id="SSF161098">
    <property type="entry name" value="MetI-like"/>
    <property type="match status" value="1"/>
</dbReference>
<feature type="domain" description="ABC transmembrane type-1" evidence="6">
    <location>
        <begin position="8"/>
        <end position="206"/>
    </location>
</feature>
<dbReference type="EMBL" id="DTLS01000071">
    <property type="protein sequence ID" value="HGZ60068.1"/>
    <property type="molecule type" value="Genomic_DNA"/>
</dbReference>
<accession>A0A7J3SLK8</accession>
<evidence type="ECO:0000313" key="7">
    <source>
        <dbReference type="EMBL" id="HGZ60068.1"/>
    </source>
</evidence>
<dbReference type="Gene3D" id="1.10.3720.10">
    <property type="entry name" value="MetI-like"/>
    <property type="match status" value="1"/>
</dbReference>
<keyword evidence="4 5" id="KW-0472">Membrane</keyword>
<dbReference type="GO" id="GO:0016020">
    <property type="term" value="C:membrane"/>
    <property type="evidence" value="ECO:0007669"/>
    <property type="project" value="UniProtKB-SubCell"/>
</dbReference>
<dbReference type="InterPro" id="IPR035906">
    <property type="entry name" value="MetI-like_sf"/>
</dbReference>
<gene>
    <name evidence="7" type="ORF">ENW83_02525</name>
</gene>
<proteinExistence type="predicted"/>
<dbReference type="PROSITE" id="PS50928">
    <property type="entry name" value="ABC_TM1"/>
    <property type="match status" value="1"/>
</dbReference>
<dbReference type="GO" id="GO:0055085">
    <property type="term" value="P:transmembrane transport"/>
    <property type="evidence" value="ECO:0007669"/>
    <property type="project" value="InterPro"/>
</dbReference>
<evidence type="ECO:0000256" key="3">
    <source>
        <dbReference type="ARBA" id="ARBA00022989"/>
    </source>
</evidence>
<dbReference type="InterPro" id="IPR049783">
    <property type="entry name" value="ABC_perm_TupB-like"/>
</dbReference>
<dbReference type="AlphaFoldDB" id="A0A7J3SLK8"/>
<dbReference type="CDD" id="cd06261">
    <property type="entry name" value="TM_PBP2"/>
    <property type="match status" value="1"/>
</dbReference>
<protein>
    <submittedName>
        <fullName evidence="7">ABC transporter permease subunit</fullName>
    </submittedName>
</protein>
<keyword evidence="3 5" id="KW-1133">Transmembrane helix</keyword>
<evidence type="ECO:0000256" key="4">
    <source>
        <dbReference type="ARBA" id="ARBA00023136"/>
    </source>
</evidence>
<evidence type="ECO:0000256" key="1">
    <source>
        <dbReference type="ARBA" id="ARBA00004141"/>
    </source>
</evidence>
<feature type="transmembrane region" description="Helical" evidence="5">
    <location>
        <begin position="12"/>
        <end position="33"/>
    </location>
</feature>
<evidence type="ECO:0000256" key="5">
    <source>
        <dbReference type="SAM" id="Phobius"/>
    </source>
</evidence>
<comment type="caution">
    <text evidence="7">The sequence shown here is derived from an EMBL/GenBank/DDBJ whole genome shotgun (WGS) entry which is preliminary data.</text>
</comment>
<reference evidence="7" key="1">
    <citation type="journal article" date="2020" name="mSystems">
        <title>Genome- and Community-Level Interaction Insights into Carbon Utilization and Element Cycling Functions of Hydrothermarchaeota in Hydrothermal Sediment.</title>
        <authorList>
            <person name="Zhou Z."/>
            <person name="Liu Y."/>
            <person name="Xu W."/>
            <person name="Pan J."/>
            <person name="Luo Z.H."/>
            <person name="Li M."/>
        </authorList>
    </citation>
    <scope>NUCLEOTIDE SEQUENCE [LARGE SCALE GENOMIC DNA]</scope>
    <source>
        <strain evidence="7">SpSt-885</strain>
    </source>
</reference>
<dbReference type="InterPro" id="IPR000515">
    <property type="entry name" value="MetI-like"/>
</dbReference>
<name>A0A7J3SLK8_9CREN</name>
<organism evidence="7">
    <name type="scientific">Fervidicoccus fontis</name>
    <dbReference type="NCBI Taxonomy" id="683846"/>
    <lineage>
        <taxon>Archaea</taxon>
        <taxon>Thermoproteota</taxon>
        <taxon>Thermoprotei</taxon>
        <taxon>Fervidicoccales</taxon>
        <taxon>Fervidicoccaceae</taxon>
        <taxon>Fervidicoccus</taxon>
    </lineage>
</organism>
<feature type="transmembrane region" description="Helical" evidence="5">
    <location>
        <begin position="77"/>
        <end position="103"/>
    </location>
</feature>
<evidence type="ECO:0000256" key="2">
    <source>
        <dbReference type="ARBA" id="ARBA00022692"/>
    </source>
</evidence>
<sequence>MDETIFTIIRSIYISGTATLIALPIGIFLAYRLALRGISEWASTFLESFAGFPTVVLGLILYFILSSSGPLGYFHILYTPIAIIIGEAILVIPIVASIGYRLLREKVLRISELTTTLGGTKNQNMLILIQETFNGLLATTVMAFSRAIGELGVALMVGGNISGYTRVMTTAIALQISKGMFSDSLQLGLALVAIMVVIGIALKVLGGSLEVD</sequence>
<dbReference type="NCBIfam" id="NF038017">
    <property type="entry name" value="ABC_perm1"/>
    <property type="match status" value="1"/>
</dbReference>
<dbReference type="PANTHER" id="PTHR43632:SF1">
    <property type="entry name" value="PERMEASE COMPONENT OF TUNGSTATE ABC TRANSPORTER"/>
    <property type="match status" value="1"/>
</dbReference>
<evidence type="ECO:0000259" key="6">
    <source>
        <dbReference type="PROSITE" id="PS50928"/>
    </source>
</evidence>
<feature type="transmembrane region" description="Helical" evidence="5">
    <location>
        <begin position="45"/>
        <end position="65"/>
    </location>
</feature>
<comment type="subcellular location">
    <subcellularLocation>
        <location evidence="1">Membrane</location>
        <topology evidence="1">Multi-pass membrane protein</topology>
    </subcellularLocation>
</comment>